<name>A0A1M7IQI3_9FIRM</name>
<gene>
    <name evidence="1" type="ORF">SAMN05660826_00996</name>
</gene>
<evidence type="ECO:0000313" key="1">
    <source>
        <dbReference type="EMBL" id="SHM42990.1"/>
    </source>
</evidence>
<evidence type="ECO:0000313" key="2">
    <source>
        <dbReference type="Proteomes" id="UP000184375"/>
    </source>
</evidence>
<dbReference type="RefSeq" id="WP_073255591.1">
    <property type="nucleotide sequence ID" value="NZ_FRCR01000005.1"/>
</dbReference>
<dbReference type="EMBL" id="FRCR01000005">
    <property type="protein sequence ID" value="SHM42990.1"/>
    <property type="molecule type" value="Genomic_DNA"/>
</dbReference>
<protein>
    <recommendedName>
        <fullName evidence="3">CARDB domain-containing protein</fullName>
    </recommendedName>
</protein>
<proteinExistence type="predicted"/>
<dbReference type="SUPFAM" id="SSF57997">
    <property type="entry name" value="Tropomyosin"/>
    <property type="match status" value="1"/>
</dbReference>
<dbReference type="Proteomes" id="UP000184375">
    <property type="component" value="Unassembled WGS sequence"/>
</dbReference>
<reference evidence="2" key="1">
    <citation type="submission" date="2016-11" db="EMBL/GenBank/DDBJ databases">
        <authorList>
            <person name="Varghese N."/>
            <person name="Submissions S."/>
        </authorList>
    </citation>
    <scope>NUCLEOTIDE SEQUENCE [LARGE SCALE GENOMIC DNA]</scope>
    <source>
        <strain evidence="2">DSM 18802</strain>
    </source>
</reference>
<dbReference type="STRING" id="447595.SAMN05660826_00996"/>
<organism evidence="1 2">
    <name type="scientific">Caldanaerovirga acetigignens</name>
    <dbReference type="NCBI Taxonomy" id="447595"/>
    <lineage>
        <taxon>Bacteria</taxon>
        <taxon>Bacillati</taxon>
        <taxon>Bacillota</taxon>
        <taxon>Clostridia</taxon>
        <taxon>Thermosediminibacterales</taxon>
        <taxon>Thermosediminibacteraceae</taxon>
        <taxon>Caldanaerovirga</taxon>
    </lineage>
</organism>
<dbReference type="AlphaFoldDB" id="A0A1M7IQI3"/>
<sequence length="316" mass="35580">MTVDEYISKLEELGDKVEIDEGLSMFDKKIELGELIILKMLLNKKFGLKEIKKEIREIEKKLDDPEAGLEEIKKEIREIECKLDSPKFGLAEIKEEIKDIEEKLDNPDSGLAEIKREIKEIEEKLDNPDTGLEEIKKEIQDIECKLDSPEFGLAEIKEEIKDIEGKLDSPEFGLEEIKREIKEIEEKLDRIIPPITNVLTTGPVVADSGANSIIAKVLNNSDETVNVTVNLYNIGTCPDPKELLESVELTIESKCAKAVVLQKPETEWEVQYVGIKPEVFVFTAARTNGSEAPISASNLLPANTFRHSEHVPTTDP</sequence>
<dbReference type="Gene3D" id="1.10.287.1490">
    <property type="match status" value="1"/>
</dbReference>
<dbReference type="OrthoDB" id="9890198at2"/>
<keyword evidence="2" id="KW-1185">Reference proteome</keyword>
<accession>A0A1M7IQI3</accession>
<evidence type="ECO:0008006" key="3">
    <source>
        <dbReference type="Google" id="ProtNLM"/>
    </source>
</evidence>